<gene>
    <name evidence="1" type="ORF">GXP67_20350</name>
</gene>
<evidence type="ECO:0000313" key="1">
    <source>
        <dbReference type="EMBL" id="QHT68832.1"/>
    </source>
</evidence>
<evidence type="ECO:0008006" key="3">
    <source>
        <dbReference type="Google" id="ProtNLM"/>
    </source>
</evidence>
<sequence>MLSFLKKLTETLLSFLFILKDSKFSTKVKSISGRSGQVIVLGNGPSFRADVEQYSSFFQDKDIICVNNFANSPYYETLKPYMYLFLDNMYWHKEILSEVEAQIMATFEFVNNKTSWPVILLFPFQARGSERLKVFTNPNIQTLFFNHTPVSGFIGIRHWLYKRNLGMPKAQNVLIAALFVGINMGYKKIYLFGADHSWHQTIELNSKNMVCFRDSHFYDNDDAHLIPFYKGYANQDTFTMQELFDAFATMFRGYDMLQVYAQSLGCKIYNFSSKTFVDAFERIKPEQLQSFLTSETLLKKANN</sequence>
<dbReference type="AlphaFoldDB" id="A0A6C0GMK2"/>
<dbReference type="RefSeq" id="WP_162444835.1">
    <property type="nucleotide sequence ID" value="NZ_CP048222.1"/>
</dbReference>
<accession>A0A6C0GMK2</accession>
<dbReference type="EMBL" id="CP048222">
    <property type="protein sequence ID" value="QHT68832.1"/>
    <property type="molecule type" value="Genomic_DNA"/>
</dbReference>
<name>A0A6C0GMK2_9BACT</name>
<keyword evidence="2" id="KW-1185">Reference proteome</keyword>
<proteinExistence type="predicted"/>
<protein>
    <recommendedName>
        <fullName evidence="3">DUF115 domain-containing protein</fullName>
    </recommendedName>
</protein>
<dbReference type="Proteomes" id="UP000480178">
    <property type="component" value="Chromosome"/>
</dbReference>
<evidence type="ECO:0000313" key="2">
    <source>
        <dbReference type="Proteomes" id="UP000480178"/>
    </source>
</evidence>
<reference evidence="1 2" key="1">
    <citation type="submission" date="2020-01" db="EMBL/GenBank/DDBJ databases">
        <authorList>
            <person name="Kim M.K."/>
        </authorList>
    </citation>
    <scope>NUCLEOTIDE SEQUENCE [LARGE SCALE GENOMIC DNA]</scope>
    <source>
        <strain evidence="1 2">172606-1</strain>
    </source>
</reference>
<dbReference type="Gene3D" id="3.90.1480.10">
    <property type="entry name" value="Alpha-2,3-sialyltransferase"/>
    <property type="match status" value="1"/>
</dbReference>
<dbReference type="KEGG" id="rhoz:GXP67_20350"/>
<organism evidence="1 2">
    <name type="scientific">Rhodocytophaga rosea</name>
    <dbReference type="NCBI Taxonomy" id="2704465"/>
    <lineage>
        <taxon>Bacteria</taxon>
        <taxon>Pseudomonadati</taxon>
        <taxon>Bacteroidota</taxon>
        <taxon>Cytophagia</taxon>
        <taxon>Cytophagales</taxon>
        <taxon>Rhodocytophagaceae</taxon>
        <taxon>Rhodocytophaga</taxon>
    </lineage>
</organism>